<evidence type="ECO:0000313" key="2">
    <source>
        <dbReference type="Proteomes" id="UP000814033"/>
    </source>
</evidence>
<dbReference type="EMBL" id="MU276188">
    <property type="protein sequence ID" value="KAI0040534.1"/>
    <property type="molecule type" value="Genomic_DNA"/>
</dbReference>
<proteinExistence type="predicted"/>
<organism evidence="1 2">
    <name type="scientific">Auriscalpium vulgare</name>
    <dbReference type="NCBI Taxonomy" id="40419"/>
    <lineage>
        <taxon>Eukaryota</taxon>
        <taxon>Fungi</taxon>
        <taxon>Dikarya</taxon>
        <taxon>Basidiomycota</taxon>
        <taxon>Agaricomycotina</taxon>
        <taxon>Agaricomycetes</taxon>
        <taxon>Russulales</taxon>
        <taxon>Auriscalpiaceae</taxon>
        <taxon>Auriscalpium</taxon>
    </lineage>
</organism>
<comment type="caution">
    <text evidence="1">The sequence shown here is derived from an EMBL/GenBank/DDBJ whole genome shotgun (WGS) entry which is preliminary data.</text>
</comment>
<protein>
    <submittedName>
        <fullName evidence="1">Uncharacterized protein</fullName>
    </submittedName>
</protein>
<accession>A0ACB8R8W2</accession>
<gene>
    <name evidence="1" type="ORF">FA95DRAFT_1611722</name>
</gene>
<name>A0ACB8R8W2_9AGAM</name>
<keyword evidence="2" id="KW-1185">Reference proteome</keyword>
<sequence>MESSRKTRSNKTFSPYSSCEFDLAAAIAGTLSAEQARVAAERAARAVAEEQARALAAEQVRALHGLTAGEDASVKMQATAALTEEASPPLALNGPSRKRARDTLDLAEAVSDVETEEEDARSGGESVEHLGSRKERQKARKKLWKTAKREQKRPRTASGVPLPTAHMAKAHTASIPRVLPVDVASDVHGSA</sequence>
<dbReference type="Proteomes" id="UP000814033">
    <property type="component" value="Unassembled WGS sequence"/>
</dbReference>
<reference evidence="1" key="2">
    <citation type="journal article" date="2022" name="New Phytol.">
        <title>Evolutionary transition to the ectomycorrhizal habit in the genomes of a hyperdiverse lineage of mushroom-forming fungi.</title>
        <authorList>
            <person name="Looney B."/>
            <person name="Miyauchi S."/>
            <person name="Morin E."/>
            <person name="Drula E."/>
            <person name="Courty P.E."/>
            <person name="Kohler A."/>
            <person name="Kuo A."/>
            <person name="LaButti K."/>
            <person name="Pangilinan J."/>
            <person name="Lipzen A."/>
            <person name="Riley R."/>
            <person name="Andreopoulos W."/>
            <person name="He G."/>
            <person name="Johnson J."/>
            <person name="Nolan M."/>
            <person name="Tritt A."/>
            <person name="Barry K.W."/>
            <person name="Grigoriev I.V."/>
            <person name="Nagy L.G."/>
            <person name="Hibbett D."/>
            <person name="Henrissat B."/>
            <person name="Matheny P.B."/>
            <person name="Labbe J."/>
            <person name="Martin F.M."/>
        </authorList>
    </citation>
    <scope>NUCLEOTIDE SEQUENCE</scope>
    <source>
        <strain evidence="1">FP105234-sp</strain>
    </source>
</reference>
<evidence type="ECO:0000313" key="1">
    <source>
        <dbReference type="EMBL" id="KAI0040534.1"/>
    </source>
</evidence>
<reference evidence="1" key="1">
    <citation type="submission" date="2021-02" db="EMBL/GenBank/DDBJ databases">
        <authorList>
            <consortium name="DOE Joint Genome Institute"/>
            <person name="Ahrendt S."/>
            <person name="Looney B.P."/>
            <person name="Miyauchi S."/>
            <person name="Morin E."/>
            <person name="Drula E."/>
            <person name="Courty P.E."/>
            <person name="Chicoki N."/>
            <person name="Fauchery L."/>
            <person name="Kohler A."/>
            <person name="Kuo A."/>
            <person name="Labutti K."/>
            <person name="Pangilinan J."/>
            <person name="Lipzen A."/>
            <person name="Riley R."/>
            <person name="Andreopoulos W."/>
            <person name="He G."/>
            <person name="Johnson J."/>
            <person name="Barry K.W."/>
            <person name="Grigoriev I.V."/>
            <person name="Nagy L."/>
            <person name="Hibbett D."/>
            <person name="Henrissat B."/>
            <person name="Matheny P.B."/>
            <person name="Labbe J."/>
            <person name="Martin F."/>
        </authorList>
    </citation>
    <scope>NUCLEOTIDE SEQUENCE</scope>
    <source>
        <strain evidence="1">FP105234-sp</strain>
    </source>
</reference>